<keyword evidence="2" id="KW-0808">Transferase</keyword>
<proteinExistence type="predicted"/>
<dbReference type="Gene3D" id="3.30.1310.20">
    <property type="entry name" value="PRTase-like"/>
    <property type="match status" value="1"/>
</dbReference>
<accession>A0A944H7C5</accession>
<reference evidence="3" key="1">
    <citation type="journal article" date="2022" name="ISME J.">
        <title>Genetic and phylogenetic analysis of dissimilatory iodate-reducing bacteria identifies potential niches across the world's oceans.</title>
        <authorList>
            <person name="Reyes-Umana V."/>
            <person name="Henning Z."/>
            <person name="Lee K."/>
            <person name="Barnum T.P."/>
            <person name="Coates J.D."/>
        </authorList>
    </citation>
    <scope>NUCLEOTIDE SEQUENCE [LARGE SCALE GENOMIC DNA]</scope>
    <source>
        <strain evidence="3">IR12</strain>
    </source>
</reference>
<keyword evidence="3" id="KW-1185">Reference proteome</keyword>
<dbReference type="GO" id="GO:0016757">
    <property type="term" value="F:glycosyltransferase activity"/>
    <property type="evidence" value="ECO:0007669"/>
    <property type="project" value="UniProtKB-KW"/>
</dbReference>
<comment type="caution">
    <text evidence="2">The sequence shown here is derived from an EMBL/GenBank/DDBJ whole genome shotgun (WGS) entry which is preliminary data.</text>
</comment>
<sequence>MFFTDRIDAAHQLAAALDTYRDAHPLVLAIPRGAVPMGAALAEALHGDLDVVLVHKLCAQWSPEYAIGAIDEHGWFFVRDAAADDAAWIESEKRRQLATLHARRALYSPGRAPLDARGRTAIVVDDGLATGATMIAALHAVRAQAPARLICAVPVAAPESLARIEADADAVVCLHAPPGFQAVGQFYQQFGQVEDDEVVDCLARFRADRDTAS</sequence>
<evidence type="ECO:0000313" key="3">
    <source>
        <dbReference type="Proteomes" id="UP000694660"/>
    </source>
</evidence>
<dbReference type="Gene3D" id="3.40.50.2020">
    <property type="match status" value="1"/>
</dbReference>
<name>A0A944H7C5_DENI1</name>
<feature type="domain" description="Phosphoribosyltransferase" evidence="1">
    <location>
        <begin position="11"/>
        <end position="174"/>
    </location>
</feature>
<evidence type="ECO:0000259" key="1">
    <source>
        <dbReference type="Pfam" id="PF00156"/>
    </source>
</evidence>
<dbReference type="EMBL" id="JAEKFT010000006">
    <property type="protein sequence ID" value="MBT0961044.1"/>
    <property type="molecule type" value="Genomic_DNA"/>
</dbReference>
<dbReference type="InterPro" id="IPR029057">
    <property type="entry name" value="PRTase-like"/>
</dbReference>
<dbReference type="RefSeq" id="WP_214360801.1">
    <property type="nucleotide sequence ID" value="NZ_JAEKFT010000006.1"/>
</dbReference>
<keyword evidence="2" id="KW-0328">Glycosyltransferase</keyword>
<protein>
    <submittedName>
        <fullName evidence="2">Phosphoribosyltransferase</fullName>
    </submittedName>
</protein>
<dbReference type="Proteomes" id="UP000694660">
    <property type="component" value="Unassembled WGS sequence"/>
</dbReference>
<organism evidence="2 3">
    <name type="scientific">Denitromonas iodatirespirans</name>
    <dbReference type="NCBI Taxonomy" id="2795389"/>
    <lineage>
        <taxon>Bacteria</taxon>
        <taxon>Pseudomonadati</taxon>
        <taxon>Pseudomonadota</taxon>
        <taxon>Betaproteobacteria</taxon>
        <taxon>Rhodocyclales</taxon>
        <taxon>Zoogloeaceae</taxon>
        <taxon>Denitromonas</taxon>
    </lineage>
</organism>
<dbReference type="AlphaFoldDB" id="A0A944H7C5"/>
<dbReference type="InterPro" id="IPR000836">
    <property type="entry name" value="PRTase_dom"/>
</dbReference>
<dbReference type="SUPFAM" id="SSF53271">
    <property type="entry name" value="PRTase-like"/>
    <property type="match status" value="1"/>
</dbReference>
<evidence type="ECO:0000313" key="2">
    <source>
        <dbReference type="EMBL" id="MBT0961044.1"/>
    </source>
</evidence>
<dbReference type="Pfam" id="PF00156">
    <property type="entry name" value="Pribosyltran"/>
    <property type="match status" value="1"/>
</dbReference>
<dbReference type="CDD" id="cd06223">
    <property type="entry name" value="PRTases_typeI"/>
    <property type="match status" value="1"/>
</dbReference>
<gene>
    <name evidence="2" type="ORF">I8J34_07625</name>
</gene>